<dbReference type="Proteomes" id="UP000485621">
    <property type="component" value="Unassembled WGS sequence"/>
</dbReference>
<protein>
    <recommendedName>
        <fullName evidence="1">DUF4143 domain-containing protein</fullName>
    </recommendedName>
</protein>
<dbReference type="EMBL" id="MWDB01000002">
    <property type="protein sequence ID" value="OQB42496.1"/>
    <property type="molecule type" value="Genomic_DNA"/>
</dbReference>
<organism evidence="2">
    <name type="scientific">candidate division CPR1 bacterium ADurb.Bin160</name>
    <dbReference type="NCBI Taxonomy" id="1852826"/>
    <lineage>
        <taxon>Bacteria</taxon>
        <taxon>candidate division CPR1</taxon>
    </lineage>
</organism>
<evidence type="ECO:0000259" key="1">
    <source>
        <dbReference type="Pfam" id="PF13635"/>
    </source>
</evidence>
<comment type="caution">
    <text evidence="2">The sequence shown here is derived from an EMBL/GenBank/DDBJ whole genome shotgun (WGS) entry which is preliminary data.</text>
</comment>
<dbReference type="AlphaFoldDB" id="A0A1V5ZR00"/>
<dbReference type="InterPro" id="IPR025420">
    <property type="entry name" value="DUF4143"/>
</dbReference>
<proteinExistence type="predicted"/>
<evidence type="ECO:0000313" key="2">
    <source>
        <dbReference type="EMBL" id="OQB42496.1"/>
    </source>
</evidence>
<accession>A0A1V5ZR00</accession>
<dbReference type="Pfam" id="PF13635">
    <property type="entry name" value="DUF4143"/>
    <property type="match status" value="1"/>
</dbReference>
<name>A0A1V5ZR00_9BACT</name>
<sequence>MPIHQHKELLEQRLLYGMYPRSVITNDAQELFELVQSYAYKDIFLYESLRKPDLIVKLLQALALQIGSEVSFNELSQLLAVDVKTVQKYIGLLEQAFIIFRLPSFARNLRNELKRGQKIYFWDIGVRNGILRNVQAIASRTDLGHLWENFIIAERIKFLQNHRLPYHSFFWRTTSGSELDYLETDFANLIASYEIKWSPKRQAKLPVSFQEQYPDASYRVISPDNAYSWVSN</sequence>
<gene>
    <name evidence="2" type="ORF">BWY04_00196</name>
</gene>
<reference evidence="2" key="1">
    <citation type="submission" date="2017-02" db="EMBL/GenBank/DDBJ databases">
        <title>Delving into the versatile metabolic prowess of the omnipresent phylum Bacteroidetes.</title>
        <authorList>
            <person name="Nobu M.K."/>
            <person name="Mei R."/>
            <person name="Narihiro T."/>
            <person name="Kuroda K."/>
            <person name="Liu W.-T."/>
        </authorList>
    </citation>
    <scope>NUCLEOTIDE SEQUENCE</scope>
    <source>
        <strain evidence="2">ADurb.Bin160</strain>
    </source>
</reference>
<feature type="domain" description="DUF4143" evidence="1">
    <location>
        <begin position="41"/>
        <end position="198"/>
    </location>
</feature>
<dbReference type="PANTHER" id="PTHR43566:SF1">
    <property type="entry name" value="AAA+ ATPASE DOMAIN-CONTAINING PROTEIN"/>
    <property type="match status" value="1"/>
</dbReference>
<dbReference type="PANTHER" id="PTHR43566">
    <property type="entry name" value="CONSERVED PROTEIN"/>
    <property type="match status" value="1"/>
</dbReference>